<keyword evidence="6" id="KW-0378">Hydrolase</keyword>
<name>A0A286F926_9BACT</name>
<dbReference type="SUPFAM" id="SSF47757">
    <property type="entry name" value="Chemotaxis receptor methyltransferase CheR, N-terminal domain"/>
    <property type="match status" value="1"/>
</dbReference>
<evidence type="ECO:0000313" key="14">
    <source>
        <dbReference type="EMBL" id="SOD79374.1"/>
    </source>
</evidence>
<dbReference type="SMART" id="SM00091">
    <property type="entry name" value="PAS"/>
    <property type="match status" value="3"/>
</dbReference>
<dbReference type="PROSITE" id="PS50109">
    <property type="entry name" value="HIS_KIN"/>
    <property type="match status" value="1"/>
</dbReference>
<dbReference type="PROSITE" id="PS50113">
    <property type="entry name" value="PAC"/>
    <property type="match status" value="1"/>
</dbReference>
<dbReference type="GO" id="GO:0008983">
    <property type="term" value="F:protein-glutamate O-methyltransferase activity"/>
    <property type="evidence" value="ECO:0007669"/>
    <property type="project" value="UniProtKB-EC"/>
</dbReference>
<dbReference type="PRINTS" id="PR00996">
    <property type="entry name" value="CHERMTFRASE"/>
</dbReference>
<feature type="region of interest" description="Disordered" evidence="8">
    <location>
        <begin position="528"/>
        <end position="551"/>
    </location>
</feature>
<dbReference type="InterPro" id="IPR013656">
    <property type="entry name" value="PAS_4"/>
</dbReference>
<dbReference type="SUPFAM" id="SSF47384">
    <property type="entry name" value="Homodimeric domain of signal transducing histidine kinase"/>
    <property type="match status" value="1"/>
</dbReference>
<dbReference type="PROSITE" id="PS50122">
    <property type="entry name" value="CHEB"/>
    <property type="match status" value="1"/>
</dbReference>
<dbReference type="Gene3D" id="3.30.565.10">
    <property type="entry name" value="Histidine kinase-like ATPase, C-terminal domain"/>
    <property type="match status" value="1"/>
</dbReference>
<dbReference type="Pfam" id="PF08448">
    <property type="entry name" value="PAS_4"/>
    <property type="match status" value="1"/>
</dbReference>
<dbReference type="InterPro" id="IPR013655">
    <property type="entry name" value="PAS_fold_3"/>
</dbReference>
<dbReference type="Pfam" id="PF08447">
    <property type="entry name" value="PAS_3"/>
    <property type="match status" value="1"/>
</dbReference>
<dbReference type="PANTHER" id="PTHR24422">
    <property type="entry name" value="CHEMOTAXIS PROTEIN METHYLTRANSFERASE"/>
    <property type="match status" value="1"/>
</dbReference>
<dbReference type="GO" id="GO:0005737">
    <property type="term" value="C:cytoplasm"/>
    <property type="evidence" value="ECO:0007669"/>
    <property type="project" value="InterPro"/>
</dbReference>
<dbReference type="InterPro" id="IPR036097">
    <property type="entry name" value="HisK_dim/P_sf"/>
</dbReference>
<feature type="domain" description="PAC" evidence="11">
    <location>
        <begin position="970"/>
        <end position="1022"/>
    </location>
</feature>
<dbReference type="InterPro" id="IPR000014">
    <property type="entry name" value="PAS"/>
</dbReference>
<evidence type="ECO:0000256" key="7">
    <source>
        <dbReference type="SAM" id="Coils"/>
    </source>
</evidence>
<gene>
    <name evidence="14" type="ORF">SAMN06269250_0936</name>
</gene>
<keyword evidence="4" id="KW-0808">Transferase</keyword>
<dbReference type="InterPro" id="IPR001610">
    <property type="entry name" value="PAC"/>
</dbReference>
<evidence type="ECO:0000256" key="3">
    <source>
        <dbReference type="ARBA" id="ARBA00022603"/>
    </source>
</evidence>
<dbReference type="SMART" id="SM00086">
    <property type="entry name" value="PAC"/>
    <property type="match status" value="1"/>
</dbReference>
<feature type="coiled-coil region" evidence="7">
    <location>
        <begin position="683"/>
        <end position="770"/>
    </location>
</feature>
<feature type="compositionally biased region" description="Polar residues" evidence="8">
    <location>
        <begin position="533"/>
        <end position="551"/>
    </location>
</feature>
<evidence type="ECO:0000256" key="4">
    <source>
        <dbReference type="ARBA" id="ARBA00022679"/>
    </source>
</evidence>
<dbReference type="Proteomes" id="UP000219452">
    <property type="component" value="Unassembled WGS sequence"/>
</dbReference>
<evidence type="ECO:0000256" key="8">
    <source>
        <dbReference type="SAM" id="MobiDB-lite"/>
    </source>
</evidence>
<evidence type="ECO:0000259" key="10">
    <source>
        <dbReference type="PROSITE" id="PS50112"/>
    </source>
</evidence>
<feature type="active site" evidence="6">
    <location>
        <position position="36"/>
    </location>
</feature>
<feature type="active site" evidence="6">
    <location>
        <position position="165"/>
    </location>
</feature>
<dbReference type="InterPro" id="IPR036890">
    <property type="entry name" value="HATPase_C_sf"/>
</dbReference>
<dbReference type="SMART" id="SM00387">
    <property type="entry name" value="HATPase_c"/>
    <property type="match status" value="1"/>
</dbReference>
<feature type="domain" description="CheR-type methyltransferase" evidence="13">
    <location>
        <begin position="238"/>
        <end position="513"/>
    </location>
</feature>
<dbReference type="OrthoDB" id="9816309at2"/>
<dbReference type="CDD" id="cd16434">
    <property type="entry name" value="CheB-CheR_fusion"/>
    <property type="match status" value="1"/>
</dbReference>
<dbReference type="InterPro" id="IPR000780">
    <property type="entry name" value="CheR_MeTrfase"/>
</dbReference>
<evidence type="ECO:0000259" key="11">
    <source>
        <dbReference type="PROSITE" id="PS50113"/>
    </source>
</evidence>
<evidence type="ECO:0000313" key="15">
    <source>
        <dbReference type="Proteomes" id="UP000219452"/>
    </source>
</evidence>
<keyword evidence="3" id="KW-0489">Methyltransferase</keyword>
<dbReference type="InterPro" id="IPR000700">
    <property type="entry name" value="PAS-assoc_C"/>
</dbReference>
<dbReference type="CDD" id="cd00082">
    <property type="entry name" value="HisKA"/>
    <property type="match status" value="1"/>
</dbReference>
<dbReference type="Gene3D" id="3.40.50.180">
    <property type="entry name" value="Methylesterase CheB, C-terminal domain"/>
    <property type="match status" value="1"/>
</dbReference>
<dbReference type="InterPro" id="IPR029063">
    <property type="entry name" value="SAM-dependent_MTases_sf"/>
</dbReference>
<organism evidence="14 15">
    <name type="scientific">Spirosoma fluviale</name>
    <dbReference type="NCBI Taxonomy" id="1597977"/>
    <lineage>
        <taxon>Bacteria</taxon>
        <taxon>Pseudomonadati</taxon>
        <taxon>Bacteroidota</taxon>
        <taxon>Cytophagia</taxon>
        <taxon>Cytophagales</taxon>
        <taxon>Cytophagaceae</taxon>
        <taxon>Spirosoma</taxon>
    </lineage>
</organism>
<evidence type="ECO:0000259" key="12">
    <source>
        <dbReference type="PROSITE" id="PS50122"/>
    </source>
</evidence>
<keyword evidence="5" id="KW-0949">S-adenosyl-L-methionine</keyword>
<evidence type="ECO:0000259" key="13">
    <source>
        <dbReference type="PROSITE" id="PS50123"/>
    </source>
</evidence>
<dbReference type="InterPro" id="IPR003594">
    <property type="entry name" value="HATPase_dom"/>
</dbReference>
<dbReference type="Pfam" id="PF00512">
    <property type="entry name" value="HisKA"/>
    <property type="match status" value="1"/>
</dbReference>
<reference evidence="15" key="1">
    <citation type="submission" date="2017-09" db="EMBL/GenBank/DDBJ databases">
        <authorList>
            <person name="Varghese N."/>
            <person name="Submissions S."/>
        </authorList>
    </citation>
    <scope>NUCLEOTIDE SEQUENCE [LARGE SCALE GENOMIC DNA]</scope>
    <source>
        <strain evidence="15">DSM 29961</strain>
    </source>
</reference>
<comment type="catalytic activity">
    <reaction evidence="2">
        <text>L-glutamyl-[protein] + S-adenosyl-L-methionine = [protein]-L-glutamate 5-O-methyl ester + S-adenosyl-L-homocysteine</text>
        <dbReference type="Rhea" id="RHEA:24452"/>
        <dbReference type="Rhea" id="RHEA-COMP:10208"/>
        <dbReference type="Rhea" id="RHEA-COMP:10311"/>
        <dbReference type="ChEBI" id="CHEBI:29973"/>
        <dbReference type="ChEBI" id="CHEBI:57856"/>
        <dbReference type="ChEBI" id="CHEBI:59789"/>
        <dbReference type="ChEBI" id="CHEBI:82795"/>
        <dbReference type="EC" id="2.1.1.80"/>
    </reaction>
</comment>
<proteinExistence type="predicted"/>
<dbReference type="Gene3D" id="1.10.287.130">
    <property type="match status" value="1"/>
</dbReference>
<evidence type="ECO:0000256" key="2">
    <source>
        <dbReference type="ARBA" id="ARBA00001541"/>
    </source>
</evidence>
<dbReference type="PANTHER" id="PTHR24422:SF27">
    <property type="entry name" value="PROTEIN-GLUTAMATE O-METHYLTRANSFERASE"/>
    <property type="match status" value="1"/>
</dbReference>
<dbReference type="InterPro" id="IPR000673">
    <property type="entry name" value="Sig_transdc_resp-reg_Me-estase"/>
</dbReference>
<dbReference type="Pfam" id="PF03705">
    <property type="entry name" value="CheR_N"/>
    <property type="match status" value="1"/>
</dbReference>
<dbReference type="SUPFAM" id="SSF52738">
    <property type="entry name" value="Methylesterase CheB, C-terminal domain"/>
    <property type="match status" value="1"/>
</dbReference>
<dbReference type="InterPro" id="IPR003661">
    <property type="entry name" value="HisK_dim/P_dom"/>
</dbReference>
<dbReference type="InterPro" id="IPR036804">
    <property type="entry name" value="CheR_N_sf"/>
</dbReference>
<dbReference type="GO" id="GO:0006935">
    <property type="term" value="P:chemotaxis"/>
    <property type="evidence" value="ECO:0007669"/>
    <property type="project" value="UniProtKB-UniRule"/>
</dbReference>
<dbReference type="GO" id="GO:0000155">
    <property type="term" value="F:phosphorelay sensor kinase activity"/>
    <property type="evidence" value="ECO:0007669"/>
    <property type="project" value="InterPro"/>
</dbReference>
<dbReference type="CDD" id="cd00130">
    <property type="entry name" value="PAS"/>
    <property type="match status" value="2"/>
</dbReference>
<dbReference type="Pfam" id="PF01739">
    <property type="entry name" value="CheR"/>
    <property type="match status" value="1"/>
</dbReference>
<dbReference type="Pfam" id="PF01339">
    <property type="entry name" value="CheB_methylest"/>
    <property type="match status" value="1"/>
</dbReference>
<feature type="domain" description="CheB-type methylesterase" evidence="12">
    <location>
        <begin position="24"/>
        <end position="215"/>
    </location>
</feature>
<dbReference type="InterPro" id="IPR035965">
    <property type="entry name" value="PAS-like_dom_sf"/>
</dbReference>
<sequence length="1429" mass="161570">MSTQRSDRGENSLTISSRGEYSLTISSIPVVAIGASAGGLEAFSELLEHLSPATGLAYVYIQHLNALVESQLSAILSRATKMNVKEAEHLVRIEANTVYIIPPDKTMEIADGVLTLMPRRKKAVKGESYSEIDVPNMPIDQFFTSLAQRQKEGAIGVILSGMAHDGTMGLKAIKVAGGITFVQDSSAKFQSMPQSAIAEGVADMILSPAEIAGELEHLSRQATIFQQTADAGSTIENEIEELREVTTEDLQPIIQFLRRAIGVDFSNYKMTTIRRRIIRRMLLYKLETLKEYLRYLWEHPAEPGLLYNDLLINVTSFFRDEETMEFVKNSVFHELVQQKSGQVPLRIWVPGCSTGQEAYSLAMLLLEKLDEEASRVTIQIFATDLSENAISRARQGLYSVSEVANVSPKRLQRFFAKHQSMYQISKTIRDMCVFAPHNIFKDPPFSRIDLISCRNLLIYLNSVLQRKALITFHYALNYDGYLLLGKSEMVSASSALFRPFDKNYKIFIRKNERSAGIVVSQVVIERKDGQPQPRRSNLRMSDGVNSKNQPVKARQTVNELDTIVDQVLLRQFMPASVVVDQELDILQFRGETSLFLEHVSGRASLNLSKMARPALAFEIRNAVRKAQKSGQSERKAGIEITVAGKKYLVSIDVVPLNDTAEGRLFLILFREAQGVLVDDPMLESGQNSRVKQLEEELSTMREDMRSIIEEHEIASEELQSVNEEIVSSNEELQSINEELETSKEEIESTNEELQTINQELQIRNDQLAEAYMYGEAIFSTISEATIVLDKHLRVKSANKAFCQIFKIPEDATIGRMIYELGNRHWDIPRLRELLEEVVQKNVLIQAFEVKHHFPGVGTKVMLIHARRVIEQHRQEAILLAIEDVTEQRQVQQLLEERQAWFHALIDNAPVLIWVANEDGRYSFFNKAWLDYTGRSSEQETGQGWMIDIHPEDRTDYINTFSTHFTARQPYQTEYRLKRNDGEYRWMMENAHPTFDTDSNFSGYIGTCAEVHVQKSLNQELDNRVQARTKELTNANMQLLKSNTELVKTAENLQAVLNTSPAAIGMLKAVRTGEEELLDFQVIVCNRKFAQMANMPLPHLPGTLATELAPMLWHQETMDQLRQVHSTGRAAYREQHMPGAQQDQWLGISIDKYDDGIILTGLDITALKQAELQQNRWIQELERSQQTMQDLEQMRRYVRERGEFLRTTSHDLRGSFGVIQGAAALLNLMDTKEEREQMLSMLNRNLAQVTSLLTQLLDYSRLESGQEQVFNQSFDASNLLKELSMSMQTLAKEQGLWLKVDGPDVLFVTGDMVKVQRIAQNLVLNALKYTREGGATISWELGEGNTGWQFSVKDTGPGLPEEVVRQLVDLPASGLPKAAKMELKPKDGESGEGIGLSIVKQLSNLLNAKLHVKSSPAEGTLIEVRFGKNN</sequence>
<dbReference type="InterPro" id="IPR022641">
    <property type="entry name" value="CheR_N"/>
</dbReference>
<accession>A0A286F926</accession>
<dbReference type="Gene3D" id="3.40.50.150">
    <property type="entry name" value="Vaccinia Virus protein VP39"/>
    <property type="match status" value="1"/>
</dbReference>
<feature type="domain" description="PAS" evidence="10">
    <location>
        <begin position="897"/>
        <end position="953"/>
    </location>
</feature>
<comment type="catalytic activity">
    <reaction evidence="1">
        <text>ATP + protein L-histidine = ADP + protein N-phospho-L-histidine.</text>
        <dbReference type="EC" id="2.7.13.3"/>
    </reaction>
</comment>
<protein>
    <submittedName>
        <fullName evidence="14">Two-component system, chemotaxis family, CheB/CheR fusion protein</fullName>
    </submittedName>
</protein>
<feature type="active site" evidence="6">
    <location>
        <position position="63"/>
    </location>
</feature>
<dbReference type="SMART" id="SM00138">
    <property type="entry name" value="MeTrc"/>
    <property type="match status" value="1"/>
</dbReference>
<dbReference type="InterPro" id="IPR035909">
    <property type="entry name" value="CheB_C"/>
</dbReference>
<dbReference type="InterPro" id="IPR050903">
    <property type="entry name" value="Bact_Chemotaxis_MeTrfase"/>
</dbReference>
<dbReference type="PROSITE" id="PS50123">
    <property type="entry name" value="CHER"/>
    <property type="match status" value="1"/>
</dbReference>
<feature type="domain" description="Histidine kinase" evidence="9">
    <location>
        <begin position="1206"/>
        <end position="1429"/>
    </location>
</feature>
<dbReference type="PROSITE" id="PS50112">
    <property type="entry name" value="PAS"/>
    <property type="match status" value="1"/>
</dbReference>
<dbReference type="GO" id="GO:0032259">
    <property type="term" value="P:methylation"/>
    <property type="evidence" value="ECO:0007669"/>
    <property type="project" value="UniProtKB-KW"/>
</dbReference>
<dbReference type="FunFam" id="3.30.450.20:FF:000099">
    <property type="entry name" value="Sensory box sensor histidine kinase"/>
    <property type="match status" value="1"/>
</dbReference>
<dbReference type="GO" id="GO:0000156">
    <property type="term" value="F:phosphorelay response regulator activity"/>
    <property type="evidence" value="ECO:0007669"/>
    <property type="project" value="InterPro"/>
</dbReference>
<dbReference type="SUPFAM" id="SSF53335">
    <property type="entry name" value="S-adenosyl-L-methionine-dependent methyltransferases"/>
    <property type="match status" value="1"/>
</dbReference>
<keyword evidence="15" id="KW-1185">Reference proteome</keyword>
<dbReference type="GO" id="GO:0008984">
    <property type="term" value="F:protein-glutamate methylesterase activity"/>
    <property type="evidence" value="ECO:0007669"/>
    <property type="project" value="InterPro"/>
</dbReference>
<keyword evidence="6" id="KW-0145">Chemotaxis</keyword>
<dbReference type="Gene3D" id="3.30.450.20">
    <property type="entry name" value="PAS domain"/>
    <property type="match status" value="3"/>
</dbReference>
<dbReference type="Gene3D" id="1.10.155.10">
    <property type="entry name" value="Chemotaxis receptor methyltransferase CheR, N-terminal domain"/>
    <property type="match status" value="1"/>
</dbReference>
<evidence type="ECO:0000256" key="6">
    <source>
        <dbReference type="PROSITE-ProRule" id="PRU00050"/>
    </source>
</evidence>
<evidence type="ECO:0000256" key="1">
    <source>
        <dbReference type="ARBA" id="ARBA00000085"/>
    </source>
</evidence>
<dbReference type="Pfam" id="PF02518">
    <property type="entry name" value="HATPase_c"/>
    <property type="match status" value="1"/>
</dbReference>
<dbReference type="InterPro" id="IPR022642">
    <property type="entry name" value="CheR_C"/>
</dbReference>
<dbReference type="EMBL" id="OCNH01000001">
    <property type="protein sequence ID" value="SOD79374.1"/>
    <property type="molecule type" value="Genomic_DNA"/>
</dbReference>
<evidence type="ECO:0000256" key="5">
    <source>
        <dbReference type="ARBA" id="ARBA00022691"/>
    </source>
</evidence>
<dbReference type="NCBIfam" id="TIGR00229">
    <property type="entry name" value="sensory_box"/>
    <property type="match status" value="2"/>
</dbReference>
<keyword evidence="7" id="KW-0175">Coiled coil</keyword>
<dbReference type="InterPro" id="IPR005467">
    <property type="entry name" value="His_kinase_dom"/>
</dbReference>
<dbReference type="SMART" id="SM00388">
    <property type="entry name" value="HisKA"/>
    <property type="match status" value="1"/>
</dbReference>
<dbReference type="SUPFAM" id="SSF55874">
    <property type="entry name" value="ATPase domain of HSP90 chaperone/DNA topoisomerase II/histidine kinase"/>
    <property type="match status" value="1"/>
</dbReference>
<feature type="coiled-coil region" evidence="7">
    <location>
        <begin position="1166"/>
        <end position="1200"/>
    </location>
</feature>
<dbReference type="SUPFAM" id="SSF55785">
    <property type="entry name" value="PYP-like sensor domain (PAS domain)"/>
    <property type="match status" value="3"/>
</dbReference>
<evidence type="ECO:0000259" key="9">
    <source>
        <dbReference type="PROSITE" id="PS50109"/>
    </source>
</evidence>